<dbReference type="Pfam" id="PF10502">
    <property type="entry name" value="Peptidase_S26"/>
    <property type="match status" value="1"/>
</dbReference>
<dbReference type="InterPro" id="IPR014139">
    <property type="entry name" value="Peptidase_S26C_TraF"/>
</dbReference>
<reference evidence="7" key="1">
    <citation type="submission" date="2016-04" db="EMBL/GenBank/DDBJ databases">
        <authorList>
            <person name="Evans L.H."/>
            <person name="Alamgir A."/>
            <person name="Owens N."/>
            <person name="Weber N.D."/>
            <person name="Virtaneva K."/>
            <person name="Barbian K."/>
            <person name="Babar A."/>
            <person name="Rosenke K."/>
        </authorList>
    </citation>
    <scope>NUCLEOTIDE SEQUENCE</scope>
    <source>
        <strain evidence="7">86</strain>
    </source>
</reference>
<dbReference type="GO" id="GO:0004252">
    <property type="term" value="F:serine-type endopeptidase activity"/>
    <property type="evidence" value="ECO:0007669"/>
    <property type="project" value="InterPro"/>
</dbReference>
<evidence type="ECO:0000313" key="7">
    <source>
        <dbReference type="EMBL" id="SBV93108.1"/>
    </source>
</evidence>
<evidence type="ECO:0000256" key="2">
    <source>
        <dbReference type="ARBA" id="ARBA00005849"/>
    </source>
</evidence>
<dbReference type="EMBL" id="FLUQ01000001">
    <property type="protein sequence ID" value="SBV93108.1"/>
    <property type="molecule type" value="Genomic_DNA"/>
</dbReference>
<name>A0A212J0W3_9DELT</name>
<dbReference type="Gene3D" id="2.10.109.10">
    <property type="entry name" value="Umud Fragment, subunit A"/>
    <property type="match status" value="1"/>
</dbReference>
<feature type="domain" description="Peptidase S26" evidence="6">
    <location>
        <begin position="14"/>
        <end position="155"/>
    </location>
</feature>
<sequence length="236" mass="25160">MRTSNKYPRSLLCCCMAVFFLLAAAWSAGLRLQVTPSMPRGLYQLQEGEALQVGDMVSFCLPPGEFAALALDRGYLQESNICPSGVRPLVKRVAGLPGDVVDAASLSIRPADSHNRPLPTVLSSGVIPGGFALVLSPHGDSFDSRYFGLVPLSSLKKVAPIFIYTGGFSMETQQRLAVSAAAVMDQITADIDLVVPLPDEVAEYMGAFEENAVTPEDFGMETLLAVGPEGKVYATD</sequence>
<gene>
    <name evidence="7" type="ORF">KL86DPRO_10476</name>
</gene>
<comment type="similarity">
    <text evidence="2">Belongs to the peptidase S26C family.</text>
</comment>
<evidence type="ECO:0000256" key="3">
    <source>
        <dbReference type="ARBA" id="ARBA00022729"/>
    </source>
</evidence>
<evidence type="ECO:0000259" key="6">
    <source>
        <dbReference type="Pfam" id="PF10502"/>
    </source>
</evidence>
<keyword evidence="3" id="KW-0732">Signal</keyword>
<evidence type="ECO:0000256" key="1">
    <source>
        <dbReference type="ARBA" id="ARBA00004418"/>
    </source>
</evidence>
<keyword evidence="5" id="KW-0184">Conjugation</keyword>
<comment type="subcellular location">
    <subcellularLocation>
        <location evidence="1">Periplasm</location>
    </subcellularLocation>
</comment>
<evidence type="ECO:0000256" key="5">
    <source>
        <dbReference type="ARBA" id="ARBA00022971"/>
    </source>
</evidence>
<dbReference type="GO" id="GO:0006465">
    <property type="term" value="P:signal peptide processing"/>
    <property type="evidence" value="ECO:0007669"/>
    <property type="project" value="InterPro"/>
</dbReference>
<dbReference type="AlphaFoldDB" id="A0A212J0W3"/>
<protein>
    <submittedName>
        <fullName evidence="7">Conjugative transfer signal peptidase TraF (Modular protein)</fullName>
    </submittedName>
</protein>
<dbReference type="SUPFAM" id="SSF51306">
    <property type="entry name" value="LexA/Signal peptidase"/>
    <property type="match status" value="1"/>
</dbReference>
<dbReference type="GO" id="GO:0042597">
    <property type="term" value="C:periplasmic space"/>
    <property type="evidence" value="ECO:0007669"/>
    <property type="project" value="UniProtKB-SubCell"/>
</dbReference>
<accession>A0A212J0W3</accession>
<dbReference type="NCBIfam" id="TIGR02771">
    <property type="entry name" value="TraF_Ti"/>
    <property type="match status" value="1"/>
</dbReference>
<evidence type="ECO:0000256" key="4">
    <source>
        <dbReference type="ARBA" id="ARBA00022764"/>
    </source>
</evidence>
<proteinExistence type="inferred from homology"/>
<keyword evidence="4" id="KW-0574">Periplasm</keyword>
<organism evidence="7">
    <name type="scientific">uncultured delta proteobacterium</name>
    <dbReference type="NCBI Taxonomy" id="34034"/>
    <lineage>
        <taxon>Bacteria</taxon>
        <taxon>Deltaproteobacteria</taxon>
        <taxon>environmental samples</taxon>
    </lineage>
</organism>
<dbReference type="InterPro" id="IPR019533">
    <property type="entry name" value="Peptidase_S26"/>
</dbReference>
<dbReference type="InterPro" id="IPR036286">
    <property type="entry name" value="LexA/Signal_pep-like_sf"/>
</dbReference>